<dbReference type="Proteomes" id="UP000377595">
    <property type="component" value="Unassembled WGS sequence"/>
</dbReference>
<dbReference type="InterPro" id="IPR024983">
    <property type="entry name" value="CHAT_dom"/>
</dbReference>
<dbReference type="Pfam" id="PF12770">
    <property type="entry name" value="CHAT"/>
    <property type="match status" value="1"/>
</dbReference>
<evidence type="ECO:0000259" key="1">
    <source>
        <dbReference type="Pfam" id="PF12770"/>
    </source>
</evidence>
<sequence length="968" mass="104913">MRARLARKMLLAGIEARVRAVEAGGGPGPVLGADALAEVAALLSVVDDPSQDLPVARATGMVYWLRSQALPEDEAELEAAMVLLTPVHDADPALVPAQMREFYEKSFRPDADVDLESWGHGLELLDQYETSLDAAALREAVRLFLHAVPDDHPRRLAMLGDLKEIMLELYERLREVEALALAVEVGRELLDASPEGDPDLLTGLGVDLKELSKQTGELAQLKEAVEFGRRAVAAAAEDDRNRVVYLSNLGFYLQALFERTKQIQTLSEAVDYGRQAVGVAPPGHLDRALCLANLAVAQRLLFEAIKDKNVLAEAVELGRESVAITSATDPNRARYLSNHGYALRIWSEQDDDEAALTEAVALGREAVALTPEEHPSRAMYLFNLGSALSAMGDPEAVEVFEEAADAAGSSEGMRLMANRRLGSAAMQAGMFETALAAYETALSLLTRITPRSLARADREHGLSEAIGLAAEAASTAIAAGRPERALELLEQGRGVLLGEFIGARTDLAELRAFAPEMAPPFERLREELELADHTTLTDAVVEYGQLDLLGRILTDAGLLTPDSQESAQEVAIQRRRSARDWEDMLARIRALPGLERFLLPPTIDQLRAQAADGPIVMINVSWLRCDALILTDDPDRPVRVVELGTLTPQDMIDQVKRFLAATAAAGGGSLRERVEGQREIHAVLGWLWDHIAEPVLADLGITGPPEPGQEWPRVWWCPQRELAFLPLHAAGHHDRVPLTVMDRVISSYTPTIRALRYARHSASGESADASTLIVCMPGTPEAPDLPGARTEALQLARLLPGSLVLDGPEATYDAVTAALSEHAIVHLACHGVSDWDTPAASRLLLHDHRTRPLTVSAISLLRLNRARLAYLSACSTTASNQRLADEAVHITAAFQLAGYPHVIGTLWPINDRIATQVAADVYDRLTDHGTTPPDTGQAALALHLATRRLRDTATASPGLWAAYIHSGI</sequence>
<dbReference type="PANTHER" id="PTHR19959">
    <property type="entry name" value="KINESIN LIGHT CHAIN"/>
    <property type="match status" value="1"/>
</dbReference>
<gene>
    <name evidence="2" type="ORF">Aple_021760</name>
</gene>
<dbReference type="AlphaFoldDB" id="A0A5M3XDZ2"/>
<evidence type="ECO:0000313" key="2">
    <source>
        <dbReference type="EMBL" id="GES19280.1"/>
    </source>
</evidence>
<comment type="caution">
    <text evidence="2">The sequence shown here is derived from an EMBL/GenBank/DDBJ whole genome shotgun (WGS) entry which is preliminary data.</text>
</comment>
<keyword evidence="3" id="KW-1185">Reference proteome</keyword>
<proteinExistence type="predicted"/>
<dbReference type="Gene3D" id="1.25.40.10">
    <property type="entry name" value="Tetratricopeptide repeat domain"/>
    <property type="match status" value="2"/>
</dbReference>
<name>A0A5M3XDZ2_9ACTN</name>
<dbReference type="EMBL" id="BLAF01000011">
    <property type="protein sequence ID" value="GES19280.1"/>
    <property type="molecule type" value="Genomic_DNA"/>
</dbReference>
<dbReference type="RefSeq" id="WP_155344391.1">
    <property type="nucleotide sequence ID" value="NZ_BAAAHM010000007.1"/>
</dbReference>
<organism evidence="2 3">
    <name type="scientific">Acrocarpospora pleiomorpha</name>
    <dbReference type="NCBI Taxonomy" id="90975"/>
    <lineage>
        <taxon>Bacteria</taxon>
        <taxon>Bacillati</taxon>
        <taxon>Actinomycetota</taxon>
        <taxon>Actinomycetes</taxon>
        <taxon>Streptosporangiales</taxon>
        <taxon>Streptosporangiaceae</taxon>
        <taxon>Acrocarpospora</taxon>
    </lineage>
</organism>
<reference evidence="2 3" key="1">
    <citation type="submission" date="2019-10" db="EMBL/GenBank/DDBJ databases">
        <title>Whole genome shotgun sequence of Acrocarpospora pleiomorpha NBRC 16267.</title>
        <authorList>
            <person name="Ichikawa N."/>
            <person name="Kimura A."/>
            <person name="Kitahashi Y."/>
            <person name="Komaki H."/>
            <person name="Oguchi A."/>
        </authorList>
    </citation>
    <scope>NUCLEOTIDE SEQUENCE [LARGE SCALE GENOMIC DNA]</scope>
    <source>
        <strain evidence="2 3">NBRC 16267</strain>
    </source>
</reference>
<accession>A0A5M3XDZ2</accession>
<dbReference type="PANTHER" id="PTHR19959:SF119">
    <property type="entry name" value="FUNGAL LIPASE-LIKE DOMAIN-CONTAINING PROTEIN"/>
    <property type="match status" value="1"/>
</dbReference>
<feature type="domain" description="CHAT" evidence="1">
    <location>
        <begin position="682"/>
        <end position="967"/>
    </location>
</feature>
<protein>
    <recommendedName>
        <fullName evidence="1">CHAT domain-containing protein</fullName>
    </recommendedName>
</protein>
<dbReference type="OrthoDB" id="3206999at2"/>
<evidence type="ECO:0000313" key="3">
    <source>
        <dbReference type="Proteomes" id="UP000377595"/>
    </source>
</evidence>
<dbReference type="SUPFAM" id="SSF48452">
    <property type="entry name" value="TPR-like"/>
    <property type="match status" value="2"/>
</dbReference>
<dbReference type="InterPro" id="IPR011990">
    <property type="entry name" value="TPR-like_helical_dom_sf"/>
</dbReference>